<accession>A0A1H2TUC3</accession>
<sequence length="706" mass="76680">MWRSAVTHPLPLRPCLHSQGVADKIRRTFEEEVLVVTNADAHTIADSAGGLKILLDQLDRLTLTLTLHDASRTGKHAHAMQVLDAACRVLAHDDGLPELRRRAGALSDAGIFAGTDWDAPANLLPRLVKHTLTYAEPPTITLEALSLLRFLTVAQDGHVNPALPPDQARQFLTQVLALNLDRLLGTAADEAQRGARGPLAPAVDRLMRYLMAEVGTESILDNLIAEIWRIMAQRPIQVDHVKSMVVQIALALNSGNAHSPTAHLGADRLISALFGPSMLSREDPGIPAYLDRLARADQRMVHDEALAMARAMHDTGLVSDYHAAFLRWTLEAGHPRMLPEALGLSSTGLDALRCYEALVRALIDAAIQPGTAQAVYGLSLMLERGILYSPPIAPSLWRLLETPLSAECGTALESACGTALPAQTHLIAGVLLLLGQPLGVGQGNNPTCQSARALSMWALNDPDFLLWLIAQVSRGDRLLMHFEGAPLDTSTLPPGLATLTPLDADPVSVLLVPHLDRAYAELGRRCAGRGEDPHRWINPELHGWWVGREFHISVDVATGALKDYEGFLRNFHAAYHPMFNGNQPVIHPQPAGIAVTDANGGFIGWHAITLIRVGLDPDDHMRVYFFNPNNDSGQDWGNGVVVSTHGHGERFGEGSLLFGEFASRLYLFHDDGLQRMAQVDVPDDQIAEIAAMGRATWAVGRADLEV</sequence>
<dbReference type="STRING" id="564137.SAMN04488238_102174"/>
<dbReference type="AlphaFoldDB" id="A0A1H2TUC3"/>
<name>A0A1H2TUC3_9RHOB</name>
<protein>
    <submittedName>
        <fullName evidence="1">Uncharacterized protein</fullName>
    </submittedName>
</protein>
<dbReference type="Proteomes" id="UP000198539">
    <property type="component" value="Unassembled WGS sequence"/>
</dbReference>
<reference evidence="1 2" key="1">
    <citation type="submission" date="2016-10" db="EMBL/GenBank/DDBJ databases">
        <authorList>
            <person name="de Groot N.N."/>
        </authorList>
    </citation>
    <scope>NUCLEOTIDE SEQUENCE [LARGE SCALE GENOMIC DNA]</scope>
    <source>
        <strain evidence="1 2">CGMCC 1.8894</strain>
    </source>
</reference>
<keyword evidence="2" id="KW-1185">Reference proteome</keyword>
<evidence type="ECO:0000313" key="1">
    <source>
        <dbReference type="EMBL" id="SDW47318.1"/>
    </source>
</evidence>
<gene>
    <name evidence="1" type="ORF">SAMN04488238_102174</name>
</gene>
<organism evidence="1 2">
    <name type="scientific">Roseicitreum antarcticum</name>
    <dbReference type="NCBI Taxonomy" id="564137"/>
    <lineage>
        <taxon>Bacteria</taxon>
        <taxon>Pseudomonadati</taxon>
        <taxon>Pseudomonadota</taxon>
        <taxon>Alphaproteobacteria</taxon>
        <taxon>Rhodobacterales</taxon>
        <taxon>Paracoccaceae</taxon>
        <taxon>Roseicitreum</taxon>
    </lineage>
</organism>
<evidence type="ECO:0000313" key="2">
    <source>
        <dbReference type="Proteomes" id="UP000198539"/>
    </source>
</evidence>
<dbReference type="EMBL" id="FNOM01000002">
    <property type="protein sequence ID" value="SDW47318.1"/>
    <property type="molecule type" value="Genomic_DNA"/>
</dbReference>
<proteinExistence type="predicted"/>